<sequence length="98" mass="11180">MNGKFFTMQNDIFKCGLSAYEFIVYAYLVMKADRKTGTCYPSAAKIAADCNISISQVRKVTASLEEKGFITKEMRYRKTANDKNHQTSNLYHIEPLPI</sequence>
<dbReference type="Gene3D" id="1.10.10.10">
    <property type="entry name" value="Winged helix-like DNA-binding domain superfamily/Winged helix DNA-binding domain"/>
    <property type="match status" value="1"/>
</dbReference>
<dbReference type="Proteomes" id="UP000647416">
    <property type="component" value="Unassembled WGS sequence"/>
</dbReference>
<accession>A0A926ITI2</accession>
<dbReference type="EMBL" id="JACRTE010000030">
    <property type="protein sequence ID" value="MBC8597434.1"/>
    <property type="molecule type" value="Genomic_DNA"/>
</dbReference>
<dbReference type="Pfam" id="PF13730">
    <property type="entry name" value="HTH_36"/>
    <property type="match status" value="1"/>
</dbReference>
<protein>
    <submittedName>
        <fullName evidence="1">Helix-turn-helix domain-containing protein</fullName>
    </submittedName>
</protein>
<evidence type="ECO:0000313" key="2">
    <source>
        <dbReference type="Proteomes" id="UP000647416"/>
    </source>
</evidence>
<proteinExistence type="predicted"/>
<dbReference type="SUPFAM" id="SSF46785">
    <property type="entry name" value="Winged helix' DNA-binding domain"/>
    <property type="match status" value="1"/>
</dbReference>
<evidence type="ECO:0000313" key="1">
    <source>
        <dbReference type="EMBL" id="MBC8597434.1"/>
    </source>
</evidence>
<name>A0A926ITI2_9FIRM</name>
<organism evidence="1 2">
    <name type="scientific">Qingrenia yutianensis</name>
    <dbReference type="NCBI Taxonomy" id="2763676"/>
    <lineage>
        <taxon>Bacteria</taxon>
        <taxon>Bacillati</taxon>
        <taxon>Bacillota</taxon>
        <taxon>Clostridia</taxon>
        <taxon>Eubacteriales</taxon>
        <taxon>Oscillospiraceae</taxon>
        <taxon>Qingrenia</taxon>
    </lineage>
</organism>
<gene>
    <name evidence="1" type="ORF">H8706_11250</name>
</gene>
<dbReference type="RefSeq" id="WP_262432708.1">
    <property type="nucleotide sequence ID" value="NZ_JACRTE010000030.1"/>
</dbReference>
<comment type="caution">
    <text evidence="1">The sequence shown here is derived from an EMBL/GenBank/DDBJ whole genome shotgun (WGS) entry which is preliminary data.</text>
</comment>
<reference evidence="1" key="1">
    <citation type="submission" date="2020-08" db="EMBL/GenBank/DDBJ databases">
        <title>Genome public.</title>
        <authorList>
            <person name="Liu C."/>
            <person name="Sun Q."/>
        </authorList>
    </citation>
    <scope>NUCLEOTIDE SEQUENCE</scope>
    <source>
        <strain evidence="1">NSJ-50</strain>
    </source>
</reference>
<keyword evidence="2" id="KW-1185">Reference proteome</keyword>
<dbReference type="AlphaFoldDB" id="A0A926ITI2"/>
<dbReference type="InterPro" id="IPR036388">
    <property type="entry name" value="WH-like_DNA-bd_sf"/>
</dbReference>
<dbReference type="InterPro" id="IPR036390">
    <property type="entry name" value="WH_DNA-bd_sf"/>
</dbReference>